<accession>A0A1M6J1V0</accession>
<dbReference type="AlphaFoldDB" id="A0A1M6J1V0"/>
<sequence>MVAISCQELIYVLLTMCLSNGVMYAAYHLECHTSPPGMPHVIIRNATSQ</sequence>
<evidence type="ECO:0000313" key="3">
    <source>
        <dbReference type="Proteomes" id="UP000184192"/>
    </source>
</evidence>
<feature type="transmembrane region" description="Helical" evidence="1">
    <location>
        <begin position="9"/>
        <end position="29"/>
    </location>
</feature>
<protein>
    <submittedName>
        <fullName evidence="2">Uncharacterized protein</fullName>
    </submittedName>
</protein>
<keyword evidence="3" id="KW-1185">Reference proteome</keyword>
<name>A0A1M6J1V0_9BACE</name>
<gene>
    <name evidence="2" type="ORF">SAMN05444350_12629</name>
</gene>
<dbReference type="Proteomes" id="UP000184192">
    <property type="component" value="Unassembled WGS sequence"/>
</dbReference>
<keyword evidence="1" id="KW-0812">Transmembrane</keyword>
<keyword evidence="1" id="KW-1133">Transmembrane helix</keyword>
<keyword evidence="1" id="KW-0472">Membrane</keyword>
<dbReference type="EMBL" id="FQZN01000026">
    <property type="protein sequence ID" value="SHJ40632.1"/>
    <property type="molecule type" value="Genomic_DNA"/>
</dbReference>
<proteinExistence type="predicted"/>
<organism evidence="2 3">
    <name type="scientific">Bacteroides stercorirosoris</name>
    <dbReference type="NCBI Taxonomy" id="871324"/>
    <lineage>
        <taxon>Bacteria</taxon>
        <taxon>Pseudomonadati</taxon>
        <taxon>Bacteroidota</taxon>
        <taxon>Bacteroidia</taxon>
        <taxon>Bacteroidales</taxon>
        <taxon>Bacteroidaceae</taxon>
        <taxon>Bacteroides</taxon>
    </lineage>
</organism>
<reference evidence="3" key="1">
    <citation type="submission" date="2016-11" db="EMBL/GenBank/DDBJ databases">
        <authorList>
            <person name="Varghese N."/>
            <person name="Submissions S."/>
        </authorList>
    </citation>
    <scope>NUCLEOTIDE SEQUENCE [LARGE SCALE GENOMIC DNA]</scope>
    <source>
        <strain evidence="3">DSM 26884</strain>
    </source>
</reference>
<evidence type="ECO:0000313" key="2">
    <source>
        <dbReference type="EMBL" id="SHJ40632.1"/>
    </source>
</evidence>
<evidence type="ECO:0000256" key="1">
    <source>
        <dbReference type="SAM" id="Phobius"/>
    </source>
</evidence>